<protein>
    <submittedName>
        <fullName evidence="3">Sterigmatocystin biosynthesis monooxygenase stcW</fullName>
    </submittedName>
</protein>
<dbReference type="OrthoDB" id="74360at2759"/>
<feature type="compositionally biased region" description="Polar residues" evidence="2">
    <location>
        <begin position="1"/>
        <end position="12"/>
    </location>
</feature>
<feature type="region of interest" description="Disordered" evidence="2">
    <location>
        <begin position="1"/>
        <end position="36"/>
    </location>
</feature>
<dbReference type="Pfam" id="PF13450">
    <property type="entry name" value="NAD_binding_8"/>
    <property type="match status" value="1"/>
</dbReference>
<evidence type="ECO:0000313" key="3">
    <source>
        <dbReference type="EMBL" id="RAR13232.1"/>
    </source>
</evidence>
<evidence type="ECO:0000256" key="2">
    <source>
        <dbReference type="SAM" id="MobiDB-lite"/>
    </source>
</evidence>
<evidence type="ECO:0000256" key="1">
    <source>
        <dbReference type="ARBA" id="ARBA00010139"/>
    </source>
</evidence>
<dbReference type="Proteomes" id="UP000249619">
    <property type="component" value="Unassembled WGS sequence"/>
</dbReference>
<dbReference type="EMBL" id="QGDH01000038">
    <property type="protein sequence ID" value="RAR13232.1"/>
    <property type="molecule type" value="Genomic_DNA"/>
</dbReference>
<name>A0A364N7J8_STELY</name>
<accession>A0A364N7J8</accession>
<dbReference type="InterPro" id="IPR051209">
    <property type="entry name" value="FAD-bind_Monooxygenase_sf"/>
</dbReference>
<comment type="similarity">
    <text evidence="1">Belongs to the FAD-binding monooxygenase family.</text>
</comment>
<keyword evidence="4" id="KW-1185">Reference proteome</keyword>
<dbReference type="PANTHER" id="PTHR42877">
    <property type="entry name" value="L-ORNITHINE N(5)-MONOOXYGENASE-RELATED"/>
    <property type="match status" value="1"/>
</dbReference>
<dbReference type="Gene3D" id="3.50.50.60">
    <property type="entry name" value="FAD/NAD(P)-binding domain"/>
    <property type="match status" value="2"/>
</dbReference>
<keyword evidence="3" id="KW-0560">Oxidoreductase</keyword>
<dbReference type="InterPro" id="IPR036188">
    <property type="entry name" value="FAD/NAD-bd_sf"/>
</dbReference>
<reference evidence="4" key="1">
    <citation type="submission" date="2018-05" db="EMBL/GenBank/DDBJ databases">
        <title>Draft genome sequence of Stemphylium lycopersici strain CIDEFI 213.</title>
        <authorList>
            <person name="Medina R."/>
            <person name="Franco M.E.E."/>
            <person name="Lucentini C.G."/>
            <person name="Saparrat M.C.N."/>
            <person name="Balatti P.A."/>
        </authorList>
    </citation>
    <scope>NUCLEOTIDE SEQUENCE [LARGE SCALE GENOMIC DNA]</scope>
    <source>
        <strain evidence="4">CIDEFI 213</strain>
    </source>
</reference>
<evidence type="ECO:0000313" key="4">
    <source>
        <dbReference type="Proteomes" id="UP000249619"/>
    </source>
</evidence>
<proteinExistence type="inferred from homology"/>
<dbReference type="GO" id="GO:0004497">
    <property type="term" value="F:monooxygenase activity"/>
    <property type="evidence" value="ECO:0007669"/>
    <property type="project" value="UniProtKB-KW"/>
</dbReference>
<dbReference type="AlphaFoldDB" id="A0A364N7J8"/>
<dbReference type="SUPFAM" id="SSF51905">
    <property type="entry name" value="FAD/NAD(P)-binding domain"/>
    <property type="match status" value="3"/>
</dbReference>
<gene>
    <name evidence="3" type="ORF">DDE83_003366</name>
</gene>
<keyword evidence="3" id="KW-0503">Monooxygenase</keyword>
<comment type="caution">
    <text evidence="3">The sequence shown here is derived from an EMBL/GenBank/DDBJ whole genome shotgun (WGS) entry which is preliminary data.</text>
</comment>
<dbReference type="PANTHER" id="PTHR42877:SF7">
    <property type="entry name" value="FLAVIN-BINDING MONOOXYGENASE-RELATED"/>
    <property type="match status" value="1"/>
</dbReference>
<sequence>MATSSNNAQPATNGFEPRNAPTHSPPILDSSPNKESPVENFRPLRVVVIGAGFSGIYLNIRIPELLRNVDLVTYEREAGIGGTWWTNRYPGCGCDIPAHSYVYSFEPNPNWSKFYASATEIQAYLQRVVDKYSAARRIKLKHEVCGLHWDAKKLKWIINIKNLGNGETFIDEADVVVGARGGLSKIDWPDVDGLWDFGGKVVHSAKWDESFDYSNKKIGIVGVGSSAIQIIPNLQKLPGTQLSCFIRSQTWIATPFGESAAAKLNTKETEHTAEERRRFSENKDEYHAFRKVIETEGNSMYPVTIAGSEMSLGAQEHFKKLMQTRLVKKPDLAKFLIPSFPPGCRRLTPGPGFLESLVENNVDVVTTHIRKVLPSGVQLVDGTTIELDVLVCATGFSFAAAPDYPFVGSKGMDLKERYKDYPEAYLGMAVDGFPNFFMMLGPNTAVGAGSATKILECQGDYIVKCIRKIQKEDIGSMEISPRAMNDWIRHINGYFKRTVFLADCKSWYRRNDRIIGIWPGSTCHAIETMRSPRWEDFSYTFADESPEHNRLGWLGNGLTDIEQNGGDNSWYIEPENLDFPAAPFPEETEKWKKVSFTY</sequence>
<organism evidence="3 4">
    <name type="scientific">Stemphylium lycopersici</name>
    <name type="common">Tomato gray leaf spot disease fungus</name>
    <name type="synonym">Thyrospora lycopersici</name>
    <dbReference type="NCBI Taxonomy" id="183478"/>
    <lineage>
        <taxon>Eukaryota</taxon>
        <taxon>Fungi</taxon>
        <taxon>Dikarya</taxon>
        <taxon>Ascomycota</taxon>
        <taxon>Pezizomycotina</taxon>
        <taxon>Dothideomycetes</taxon>
        <taxon>Pleosporomycetidae</taxon>
        <taxon>Pleosporales</taxon>
        <taxon>Pleosporineae</taxon>
        <taxon>Pleosporaceae</taxon>
        <taxon>Stemphylium</taxon>
    </lineage>
</organism>